<sequence length="151" mass="17453">RVTLLALRVQAFCITNKGWHTTVGEVETALAHVGSRSLDLDKYMEYLLEMHKAEYVLNEFYQNTMTWHYTITTSGPELFVPLYHRLHYLAYKNQKKVDVYYAAATPSKVKRIKLIFKTQATAISATQPEQKVPRIKVKLKLFADTNLQSVD</sequence>
<keyword evidence="2" id="KW-1185">Reference proteome</keyword>
<accession>A0ACC1IG12</accession>
<reference evidence="1" key="1">
    <citation type="submission" date="2022-07" db="EMBL/GenBank/DDBJ databases">
        <title>Phylogenomic reconstructions and comparative analyses of Kickxellomycotina fungi.</title>
        <authorList>
            <person name="Reynolds N.K."/>
            <person name="Stajich J.E."/>
            <person name="Barry K."/>
            <person name="Grigoriev I.V."/>
            <person name="Crous P."/>
            <person name="Smith M.E."/>
        </authorList>
    </citation>
    <scope>NUCLEOTIDE SEQUENCE</scope>
    <source>
        <strain evidence="1">Benny 63K</strain>
    </source>
</reference>
<evidence type="ECO:0000313" key="2">
    <source>
        <dbReference type="Proteomes" id="UP001150581"/>
    </source>
</evidence>
<evidence type="ECO:0000313" key="1">
    <source>
        <dbReference type="EMBL" id="KAJ1894517.1"/>
    </source>
</evidence>
<protein>
    <submittedName>
        <fullName evidence="1">Uncharacterized protein</fullName>
    </submittedName>
</protein>
<comment type="caution">
    <text evidence="1">The sequence shown here is derived from an EMBL/GenBank/DDBJ whole genome shotgun (WGS) entry which is preliminary data.</text>
</comment>
<name>A0ACC1IG12_9FUNG</name>
<proteinExistence type="predicted"/>
<gene>
    <name evidence="1" type="ORF">LPJ66_005144</name>
</gene>
<feature type="non-terminal residue" evidence="1">
    <location>
        <position position="1"/>
    </location>
</feature>
<dbReference type="Proteomes" id="UP001150581">
    <property type="component" value="Unassembled WGS sequence"/>
</dbReference>
<dbReference type="EMBL" id="JANBPG010000682">
    <property type="protein sequence ID" value="KAJ1894517.1"/>
    <property type="molecule type" value="Genomic_DNA"/>
</dbReference>
<organism evidence="1 2">
    <name type="scientific">Kickxella alabastrina</name>
    <dbReference type="NCBI Taxonomy" id="61397"/>
    <lineage>
        <taxon>Eukaryota</taxon>
        <taxon>Fungi</taxon>
        <taxon>Fungi incertae sedis</taxon>
        <taxon>Zoopagomycota</taxon>
        <taxon>Kickxellomycotina</taxon>
        <taxon>Kickxellomycetes</taxon>
        <taxon>Kickxellales</taxon>
        <taxon>Kickxellaceae</taxon>
        <taxon>Kickxella</taxon>
    </lineage>
</organism>